<evidence type="ECO:0000313" key="4">
    <source>
        <dbReference type="Proteomes" id="UP000660861"/>
    </source>
</evidence>
<keyword evidence="1" id="KW-0812">Transmembrane</keyword>
<organism evidence="3 4">
    <name type="scientific">Zongyangia hominis</name>
    <dbReference type="NCBI Taxonomy" id="2763677"/>
    <lineage>
        <taxon>Bacteria</taxon>
        <taxon>Bacillati</taxon>
        <taxon>Bacillota</taxon>
        <taxon>Clostridia</taxon>
        <taxon>Eubacteriales</taxon>
        <taxon>Oscillospiraceae</taxon>
        <taxon>Zongyangia</taxon>
    </lineage>
</organism>
<keyword evidence="1" id="KW-0472">Membrane</keyword>
<gene>
    <name evidence="3" type="ORF">H8709_07280</name>
</gene>
<dbReference type="AlphaFoldDB" id="A0A926IBT7"/>
<feature type="transmembrane region" description="Helical" evidence="1">
    <location>
        <begin position="72"/>
        <end position="96"/>
    </location>
</feature>
<evidence type="ECO:0000256" key="1">
    <source>
        <dbReference type="SAM" id="Phobius"/>
    </source>
</evidence>
<protein>
    <submittedName>
        <fullName evidence="3">YcxB family protein</fullName>
    </submittedName>
</protein>
<proteinExistence type="predicted"/>
<evidence type="ECO:0000259" key="2">
    <source>
        <dbReference type="Pfam" id="PF14317"/>
    </source>
</evidence>
<dbReference type="RefSeq" id="WP_262397730.1">
    <property type="nucleotide sequence ID" value="NZ_JACRTC010000004.1"/>
</dbReference>
<feature type="domain" description="YcxB-like C-terminal" evidence="2">
    <location>
        <begin position="124"/>
        <end position="179"/>
    </location>
</feature>
<feature type="transmembrane region" description="Helical" evidence="1">
    <location>
        <begin position="47"/>
        <end position="66"/>
    </location>
</feature>
<reference evidence="3" key="1">
    <citation type="submission" date="2020-08" db="EMBL/GenBank/DDBJ databases">
        <title>Genome public.</title>
        <authorList>
            <person name="Liu C."/>
            <person name="Sun Q."/>
        </authorList>
    </citation>
    <scope>NUCLEOTIDE SEQUENCE</scope>
    <source>
        <strain evidence="3">NSJ-54</strain>
    </source>
</reference>
<dbReference type="InterPro" id="IPR025588">
    <property type="entry name" value="YcxB-like_C"/>
</dbReference>
<dbReference type="EMBL" id="JACRTC010000004">
    <property type="protein sequence ID" value="MBC8570633.1"/>
    <property type="molecule type" value="Genomic_DNA"/>
</dbReference>
<comment type="caution">
    <text evidence="3">The sequence shown here is derived from an EMBL/GenBank/DDBJ whole genome shotgun (WGS) entry which is preliminary data.</text>
</comment>
<evidence type="ECO:0000313" key="3">
    <source>
        <dbReference type="EMBL" id="MBC8570633.1"/>
    </source>
</evidence>
<sequence>MSEEKAEKVEQEVLFTLKHHIDFDCYLEFNHLMVEDMATVKQKKTTIMGLIEVIVGALFLFGSLFTGQKTSWLYPILAVILIVMGSYGLLFYRFIFPAQLKKAAKKQYAQNEYLQNDVELQFCDDTFREIAAATDNTVEWSEVQRIKYTDHLIAMILENQRCVIIPKTSIRNFEPDFLKYLERQIQRFEITAVHREKTAG</sequence>
<keyword evidence="4" id="KW-1185">Reference proteome</keyword>
<dbReference type="Pfam" id="PF14317">
    <property type="entry name" value="YcxB"/>
    <property type="match status" value="1"/>
</dbReference>
<name>A0A926IBT7_9FIRM</name>
<keyword evidence="1" id="KW-1133">Transmembrane helix</keyword>
<accession>A0A926IBT7</accession>
<dbReference type="Proteomes" id="UP000660861">
    <property type="component" value="Unassembled WGS sequence"/>
</dbReference>